<feature type="domain" description="DUF4378" evidence="2">
    <location>
        <begin position="2240"/>
        <end position="2355"/>
    </location>
</feature>
<sequence>MNVYKEVRGRSLSRTVSWPQTFDEKENKYGVVGESVNIIGKGKAQAKTKAKGVFLRTVFLSPARRREIVEDDQVATRSASFLGQGAGVVGPDATRKGSPRGEPDAQPHSQSQHQRRSSCHSTHKLNSTSAADAKFSPALRPWSPCKESVRQSPAAQSSAARRSEPCSKSEVTEFSVVREERADTVAVVSGRREGRGEAEQEGPCGIPTNGYEGTAPGTAAASGTLSSLSSDRKNVAFSDCCREEGAARFRPDGFQTKDKRNLLDLEFHQMGDDNEGRRKPSEDGRLQNGGTVVEKREAEVRDPMRKYVHKSCPSLTCIDLEGHVESKVGLDRHGSMDVGVENETLLPSLSSHPKKRQCNDIENFKSEQAEDCTLSGDAGAPPHPPPHMSSNPTTHSPAPVSSSPTPSSTSISTASSAVQSDAVSPQQLQQDHRHCQQCPAQPLPRHPQAIPRHNSNHPQSCPPEAGGFCGIHDRLSVAPLPGDAVSLSAATAHGCSQTAKLTRRNSLPADHGADRFMSPTTSSAARARSAGRASSMSPPPTGSRTTRRESVRTYCTGSDLCASSSPSPRRRRSATAIASGQKKLADPRPSSSGRSIDLRRGSSKIDVADPVVVKHAEPRSTSCFSSPPPWRRDTGSSMPSGAASAARSSSPTMHQTPRRSPTPAAATARSSSPTTNQTPRSGNRSSALLKRILPTCTSQLAAAVNTSPARRAPPTPPAPPPPPPPPPPAPPLTPPCPSSTAYSKFEPGAKASSGSGSAAETFSSTSAGAAARQPRLAAAPSSVAHTTSSSSSASLAKPSPSIPGNTHQATQFSSSASQRSARSEKIGSKAADPSGTKSISGKGGRPASGRSKLLFTDSTGASTDQKAKRKQSPYKTTPTEQDPTGNSKVNKGTDKVVPTRTVAAPPSRGAERCGSPRRASLSSRCASLFSDQTNDQLNVRFHLGARESSTSAKMKREVDLSVTSAKTTPTMTSADVIKDGTVRRVMGPTKEPCANEQEHGKVEDRTFSSPCPMPPFCPPPAPALSHPPPPPSSPTSTSTSIAGSLIRKVGNLTMSSTTSQSMMGKTIAPRPIPGTDGQRSVISKPVAETAASHLREAGGGGAMPATAAIGAVVGSVGSKAVVHGSTTLNFEKSAPPGAHTGSMSSRPRPLLPSKGKESASDDKDKENIKDKKDRRNLRSSSTPTMSNANDSSSTVRKTGVVNHNSDPPAAVKKVVGGNVFDRLAASPTAQSRARERTVFHEKEHTSTSTAGIPARLFSRSIGLATVSGGGATTTTGEVAKAHHSPGTGKPQQQQRFSSPPSVRVKGEAGGIQQATAAGKLGSGGKSEQASLKKSRESGAKDSGSRKFRSLSPPPKGRRLMPSNPTSLGSNGAGLSATAGRGWLAKDHGVPLSSFTSVSSRSSRPHSLHTPTTYSSSKAGGGGGGGGGGGDVPGRGTAEAGMSKVVHGLLAGAAAAVDDSLGSTATEDRSISTPSSRPSSSSTCSAVSKARSADMDAVEKKQGAECPSFLFSGSGVGGGRLAVPQGGGAAGVDTPPQATGRRRNSYEKGNKAPPPAQDDHGHVLPSEARASAQQDAISMVRESCTDEQQATLASESKVSSLGGAGAEVTGRDNGAAVQIELGALVAAPGRWQDRTCSSGINDSFKPKGSPGSDLDPFLVPILDGLIDGLKAVKSTESDPMSWISGSVEIAMNVDVATLEKIAEPVGSGGGDKSAGCYGQQSGKKLGSSEEDVALHERKEHTSGDACNGVDAGSQTSSGSALAAGREEDHGADGKSQSNNRKSEPTASGTQEQNVLSKSQNTEFQRPVISIPSGAAQDELRGWTSHGKWQASSDSLSRTLQTDERSPVSTFNFPRLAEDGDAAEGNTPHSNVPEAIQTAAVSRLEAPKAQGILFAVGQNGNMATDSAEGRVPKEERGAHSGGADRGRQPAAEVNRPALKEFDTERRMNRAIKLKSSSLSQMLSSPDIAGCESLPAVDPPSTISLDAESADAISLKNSQLLLDLSSEFVDGRDCSGGPPSCLYDDSDEESWIEIFPLDGGGSITRAGRESRSYISSPPRPPAPGTTSKPPGSPEGNTRQHNARQQSVDSPHRAEAPAISGVMEFLSQADGLEEELMYIRDVLDASGFASEGDASVVKWYGPGNPLNPMLFNRLERERERRRAAEDKQPALGKLDNPKLIGGGGGGGRGGRGRGGGGGGGGGGRGGGGGEGGGGGVGGTFLASSSPSRTEVYAAGEVGPSYLATSSRRLLFDAVNEALARILAPHSGPPVGPGAGTGMAGFDKQKPLLRQRPTGKNLLEEVWGEMRDWSMLARIESSTLYSVLKRDLAKSKERWMKFEPEAFEIGCHVEEMILDKLLWEVVEDFVDVESKRHEKRLGFSMGLDAF</sequence>
<feature type="region of interest" description="Disordered" evidence="1">
    <location>
        <begin position="269"/>
        <end position="289"/>
    </location>
</feature>
<feature type="region of interest" description="Disordered" evidence="1">
    <location>
        <begin position="1020"/>
        <end position="1041"/>
    </location>
</feature>
<feature type="compositionally biased region" description="Basic and acidic residues" evidence="1">
    <location>
        <begin position="1333"/>
        <end position="1344"/>
    </location>
</feature>
<feature type="region of interest" description="Disordered" evidence="1">
    <location>
        <begin position="2039"/>
        <end position="2090"/>
    </location>
</feature>
<feature type="region of interest" description="Disordered" evidence="1">
    <location>
        <begin position="1268"/>
        <end position="1438"/>
    </location>
</feature>
<feature type="region of interest" description="Disordered" evidence="1">
    <location>
        <begin position="1900"/>
        <end position="1933"/>
    </location>
</feature>
<feature type="compositionally biased region" description="Low complexity" evidence="1">
    <location>
        <begin position="150"/>
        <end position="160"/>
    </location>
</feature>
<feature type="region of interest" description="Disordered" evidence="1">
    <location>
        <begin position="1127"/>
        <end position="1211"/>
    </location>
</feature>
<keyword evidence="4" id="KW-1185">Reference proteome</keyword>
<dbReference type="EMBL" id="BFEA01000055">
    <property type="protein sequence ID" value="GBG64849.1"/>
    <property type="molecule type" value="Genomic_DNA"/>
</dbReference>
<feature type="compositionally biased region" description="Low complexity" evidence="1">
    <location>
        <begin position="388"/>
        <end position="417"/>
    </location>
</feature>
<accession>A0A388K4B3</accession>
<feature type="compositionally biased region" description="Basic and acidic residues" evidence="1">
    <location>
        <begin position="996"/>
        <end position="1006"/>
    </location>
</feature>
<feature type="compositionally biased region" description="Polar residues" evidence="1">
    <location>
        <begin position="676"/>
        <end position="686"/>
    </location>
</feature>
<feature type="compositionally biased region" description="Pro residues" evidence="1">
    <location>
        <begin position="711"/>
        <end position="737"/>
    </location>
</feature>
<evidence type="ECO:0000256" key="1">
    <source>
        <dbReference type="SAM" id="MobiDB-lite"/>
    </source>
</evidence>
<name>A0A388K4B3_CHABU</name>
<feature type="region of interest" description="Disordered" evidence="1">
    <location>
        <begin position="1056"/>
        <end position="1079"/>
    </location>
</feature>
<feature type="compositionally biased region" description="Polar residues" evidence="1">
    <location>
        <begin position="2071"/>
        <end position="2085"/>
    </location>
</feature>
<feature type="region of interest" description="Disordered" evidence="1">
    <location>
        <begin position="2153"/>
        <end position="2218"/>
    </location>
</feature>
<feature type="region of interest" description="Disordered" evidence="1">
    <location>
        <begin position="185"/>
        <end position="206"/>
    </location>
</feature>
<evidence type="ECO:0000313" key="4">
    <source>
        <dbReference type="Proteomes" id="UP000265515"/>
    </source>
</evidence>
<feature type="compositionally biased region" description="Basic residues" evidence="1">
    <location>
        <begin position="113"/>
        <end position="123"/>
    </location>
</feature>
<feature type="compositionally biased region" description="Polar residues" evidence="1">
    <location>
        <begin position="695"/>
        <end position="707"/>
    </location>
</feature>
<feature type="compositionally biased region" description="Low complexity" evidence="1">
    <location>
        <begin position="748"/>
        <end position="799"/>
    </location>
</feature>
<feature type="compositionally biased region" description="Basic and acidic residues" evidence="1">
    <location>
        <begin position="93"/>
        <end position="105"/>
    </location>
</feature>
<feature type="compositionally biased region" description="Basic and acidic residues" evidence="1">
    <location>
        <begin position="161"/>
        <end position="172"/>
    </location>
</feature>
<feature type="compositionally biased region" description="Basic and acidic residues" evidence="1">
    <location>
        <begin position="269"/>
        <end position="285"/>
    </location>
</feature>
<feature type="compositionally biased region" description="Basic and acidic residues" evidence="1">
    <location>
        <begin position="2153"/>
        <end position="2164"/>
    </location>
</feature>
<feature type="compositionally biased region" description="Polar residues" evidence="1">
    <location>
        <begin position="873"/>
        <end position="890"/>
    </location>
</feature>
<feature type="compositionally biased region" description="Low complexity" evidence="1">
    <location>
        <begin position="1470"/>
        <end position="1489"/>
    </location>
</feature>
<feature type="compositionally biased region" description="Low complexity" evidence="1">
    <location>
        <begin position="517"/>
        <end position="536"/>
    </location>
</feature>
<dbReference type="OrthoDB" id="769613at2759"/>
<feature type="region of interest" description="Disordered" evidence="1">
    <location>
        <begin position="1703"/>
        <end position="1851"/>
    </location>
</feature>
<feature type="region of interest" description="Disordered" evidence="1">
    <location>
        <begin position="1459"/>
        <end position="1562"/>
    </location>
</feature>
<evidence type="ECO:0000259" key="2">
    <source>
        <dbReference type="Pfam" id="PF14309"/>
    </source>
</evidence>
<dbReference type="Proteomes" id="UP000265515">
    <property type="component" value="Unassembled WGS sequence"/>
</dbReference>
<feature type="region of interest" description="Disordered" evidence="1">
    <location>
        <begin position="82"/>
        <end position="172"/>
    </location>
</feature>
<feature type="compositionally biased region" description="Basic and acidic residues" evidence="1">
    <location>
        <begin position="1154"/>
        <end position="1173"/>
    </location>
</feature>
<protein>
    <recommendedName>
        <fullName evidence="2">DUF4378 domain-containing protein</fullName>
    </recommendedName>
</protein>
<feature type="compositionally biased region" description="Pro residues" evidence="1">
    <location>
        <begin position="1020"/>
        <end position="1033"/>
    </location>
</feature>
<dbReference type="Pfam" id="PF14309">
    <property type="entry name" value="DUF4378"/>
    <property type="match status" value="2"/>
</dbReference>
<feature type="compositionally biased region" description="Low complexity" evidence="1">
    <location>
        <begin position="1144"/>
        <end position="1153"/>
    </location>
</feature>
<feature type="compositionally biased region" description="Gly residues" evidence="1">
    <location>
        <begin position="1418"/>
        <end position="1432"/>
    </location>
</feature>
<dbReference type="Gramene" id="GBG64849">
    <property type="protein sequence ID" value="GBG64849"/>
    <property type="gene ID" value="CBR_g48317"/>
</dbReference>
<feature type="compositionally biased region" description="Low complexity" evidence="1">
    <location>
        <begin position="1290"/>
        <end position="1301"/>
    </location>
</feature>
<feature type="compositionally biased region" description="Gly residues" evidence="1">
    <location>
        <begin position="2176"/>
        <end position="2214"/>
    </location>
</feature>
<feature type="compositionally biased region" description="Low complexity" evidence="1">
    <location>
        <begin position="1389"/>
        <end position="1401"/>
    </location>
</feature>
<feature type="compositionally biased region" description="Gly residues" evidence="1">
    <location>
        <begin position="1513"/>
        <end position="1529"/>
    </location>
</feature>
<feature type="region of interest" description="Disordered" evidence="1">
    <location>
        <begin position="493"/>
        <end position="918"/>
    </location>
</feature>
<comment type="caution">
    <text evidence="3">The sequence shown here is derived from an EMBL/GenBank/DDBJ whole genome shotgun (WGS) entry which is preliminary data.</text>
</comment>
<feature type="region of interest" description="Disordered" evidence="1">
    <location>
        <begin position="372"/>
        <end position="461"/>
    </location>
</feature>
<feature type="compositionally biased region" description="Basic and acidic residues" evidence="1">
    <location>
        <begin position="1905"/>
        <end position="1925"/>
    </location>
</feature>
<gene>
    <name evidence="3" type="ORF">CBR_g48317</name>
</gene>
<feature type="compositionally biased region" description="Basic and acidic residues" evidence="1">
    <location>
        <begin position="1490"/>
        <end position="1502"/>
    </location>
</feature>
<feature type="compositionally biased region" description="Polar residues" evidence="1">
    <location>
        <begin position="802"/>
        <end position="812"/>
    </location>
</feature>
<feature type="compositionally biased region" description="Polar residues" evidence="1">
    <location>
        <begin position="1773"/>
        <end position="1802"/>
    </location>
</feature>
<feature type="region of interest" description="Disordered" evidence="1">
    <location>
        <begin position="988"/>
        <end position="1008"/>
    </location>
</feature>
<feature type="compositionally biased region" description="Low complexity" evidence="1">
    <location>
        <begin position="635"/>
        <end position="675"/>
    </location>
</feature>
<feature type="compositionally biased region" description="Polar residues" evidence="1">
    <location>
        <begin position="1828"/>
        <end position="1838"/>
    </location>
</feature>
<proteinExistence type="predicted"/>
<feature type="compositionally biased region" description="Basic and acidic residues" evidence="1">
    <location>
        <begin position="1232"/>
        <end position="1245"/>
    </location>
</feature>
<reference evidence="3 4" key="1">
    <citation type="journal article" date="2018" name="Cell">
        <title>The Chara Genome: Secondary Complexity and Implications for Plant Terrestrialization.</title>
        <authorList>
            <person name="Nishiyama T."/>
            <person name="Sakayama H."/>
            <person name="Vries J.D."/>
            <person name="Buschmann H."/>
            <person name="Saint-Marcoux D."/>
            <person name="Ullrich K.K."/>
            <person name="Haas F.B."/>
            <person name="Vanderstraeten L."/>
            <person name="Becker D."/>
            <person name="Lang D."/>
            <person name="Vosolsobe S."/>
            <person name="Rombauts S."/>
            <person name="Wilhelmsson P.K.I."/>
            <person name="Janitza P."/>
            <person name="Kern R."/>
            <person name="Heyl A."/>
            <person name="Rumpler F."/>
            <person name="Villalobos L.I.A.C."/>
            <person name="Clay J.M."/>
            <person name="Skokan R."/>
            <person name="Toyoda A."/>
            <person name="Suzuki Y."/>
            <person name="Kagoshima H."/>
            <person name="Schijlen E."/>
            <person name="Tajeshwar N."/>
            <person name="Catarino B."/>
            <person name="Hetherington A.J."/>
            <person name="Saltykova A."/>
            <person name="Bonnot C."/>
            <person name="Breuninger H."/>
            <person name="Symeonidi A."/>
            <person name="Radhakrishnan G.V."/>
            <person name="Van Nieuwerburgh F."/>
            <person name="Deforce D."/>
            <person name="Chang C."/>
            <person name="Karol K.G."/>
            <person name="Hedrich R."/>
            <person name="Ulvskov P."/>
            <person name="Glockner G."/>
            <person name="Delwiche C.F."/>
            <person name="Petrasek J."/>
            <person name="Van de Peer Y."/>
            <person name="Friml J."/>
            <person name="Beilby M."/>
            <person name="Dolan L."/>
            <person name="Kohara Y."/>
            <person name="Sugano S."/>
            <person name="Fujiyama A."/>
            <person name="Delaux P.-M."/>
            <person name="Quint M."/>
            <person name="TheiBen G."/>
            <person name="Hagemann M."/>
            <person name="Harholt J."/>
            <person name="Dunand C."/>
            <person name="Zachgo S."/>
            <person name="Langdale J."/>
            <person name="Maumus F."/>
            <person name="Straeten D.V.D."/>
            <person name="Gould S.B."/>
            <person name="Rensing S.A."/>
        </authorList>
    </citation>
    <scope>NUCLEOTIDE SEQUENCE [LARGE SCALE GENOMIC DNA]</scope>
    <source>
        <strain evidence="3 4">S276</strain>
    </source>
</reference>
<feature type="region of interest" description="Disordered" evidence="1">
    <location>
        <begin position="1226"/>
        <end position="1247"/>
    </location>
</feature>
<evidence type="ECO:0000313" key="3">
    <source>
        <dbReference type="EMBL" id="GBG64849.1"/>
    </source>
</evidence>
<feature type="compositionally biased region" description="Basic and acidic residues" evidence="1">
    <location>
        <begin position="1731"/>
        <end position="1741"/>
    </location>
</feature>
<feature type="domain" description="DUF4378" evidence="2">
    <location>
        <begin position="2112"/>
        <end position="2157"/>
    </location>
</feature>
<dbReference type="InterPro" id="IPR025486">
    <property type="entry name" value="DUF4378"/>
</dbReference>
<feature type="compositionally biased region" description="Polar residues" evidence="1">
    <location>
        <begin position="1178"/>
        <end position="1205"/>
    </location>
</feature>
<organism evidence="3 4">
    <name type="scientific">Chara braunii</name>
    <name type="common">Braun's stonewort</name>
    <dbReference type="NCBI Taxonomy" id="69332"/>
    <lineage>
        <taxon>Eukaryota</taxon>
        <taxon>Viridiplantae</taxon>
        <taxon>Streptophyta</taxon>
        <taxon>Charophyceae</taxon>
        <taxon>Charales</taxon>
        <taxon>Characeae</taxon>
        <taxon>Chara</taxon>
    </lineage>
</organism>
<dbReference type="PANTHER" id="PTHR46836:SF8">
    <property type="entry name" value="AFADIN"/>
    <property type="match status" value="1"/>
</dbReference>
<dbReference type="PANTHER" id="PTHR46836">
    <property type="entry name" value="AFADIN"/>
    <property type="match status" value="1"/>
</dbReference>
<dbReference type="STRING" id="69332.A0A388K4B3"/>